<keyword evidence="3" id="KW-0967">Endosome</keyword>
<feature type="domain" description="PDZ" evidence="6">
    <location>
        <begin position="45"/>
        <end position="138"/>
    </location>
</feature>
<dbReference type="AlphaFoldDB" id="A0A915AX26"/>
<dbReference type="CDD" id="cd06886">
    <property type="entry name" value="PX_SNX27"/>
    <property type="match status" value="1"/>
</dbReference>
<dbReference type="Pfam" id="PF00595">
    <property type="entry name" value="PDZ"/>
    <property type="match status" value="1"/>
</dbReference>
<dbReference type="CDD" id="cd13338">
    <property type="entry name" value="FERM-like_C_SNX27"/>
    <property type="match status" value="1"/>
</dbReference>
<evidence type="ECO:0000256" key="4">
    <source>
        <dbReference type="ARBA" id="ARBA00023121"/>
    </source>
</evidence>
<dbReference type="Pfam" id="PF00787">
    <property type="entry name" value="PX"/>
    <property type="match status" value="1"/>
</dbReference>
<dbReference type="WBParaSite" id="PgR018_g127_t01">
    <property type="protein sequence ID" value="PgR018_g127_t01"/>
    <property type="gene ID" value="PgR018_g127"/>
</dbReference>
<sequence>MILYSNISSISTLRFLMVYGMGDESDSSEDYYVVPRRNYNPKPHLVTIVKSDTGFGFNVKGQVSEGGQLRSINGELYAPLQHVSAVMHHGAAEKAGLLKGDRILQVNGVNVEGATHKQVVELIKEGGDRLVLVVISVDAVDAERFDGGPADETCATYRYDYSEKRSLPITIPSYQTVTANGERFVAYNVHMAGRHLGSRRYSEFVNLHNALKREFIDFDFPRLPSKWPFSLSEQQLDARRRGLELYLEKVCAIRVIADSDIIQEFLMEDSSSECAAADVHIRVLLPDGNSLLLNIKRHCTTKHLYSLVQKRLNMSTEMGECCALFEMSDGNFERKMGDDECPHALYIQNYSSAASSCILVRKWLFDVEKEIDICKRDSLFKEFCFWQAIADVNSGVVNAKERLYQLKALQSVDRADEYLEMVRQLEGYNRIVFPHCPCDSRKGGDVLLSVVFGHLSLRACDANGQLQEDELLIEWSDILSYKTLDENAAFAFEYSRPNKKPKLVKFATQFASYMKFCFERVHYERGLRALPVPPVQKSLSIEVKE</sequence>
<dbReference type="InterPro" id="IPR001683">
    <property type="entry name" value="PX_dom"/>
</dbReference>
<dbReference type="GO" id="GO:0032266">
    <property type="term" value="F:phosphatidylinositol-3-phosphate binding"/>
    <property type="evidence" value="ECO:0007669"/>
    <property type="project" value="InterPro"/>
</dbReference>
<dbReference type="InterPro" id="IPR036871">
    <property type="entry name" value="PX_dom_sf"/>
</dbReference>
<dbReference type="SUPFAM" id="SSF64268">
    <property type="entry name" value="PX domain"/>
    <property type="match status" value="1"/>
</dbReference>
<feature type="domain" description="PX" evidence="7">
    <location>
        <begin position="165"/>
        <end position="273"/>
    </location>
</feature>
<feature type="domain" description="Ras-associating" evidence="8">
    <location>
        <begin position="277"/>
        <end position="365"/>
    </location>
</feature>
<dbReference type="SMART" id="SM00228">
    <property type="entry name" value="PDZ"/>
    <property type="match status" value="1"/>
</dbReference>
<evidence type="ECO:0000259" key="6">
    <source>
        <dbReference type="PROSITE" id="PS50106"/>
    </source>
</evidence>
<dbReference type="PANTHER" id="PTHR12431">
    <property type="entry name" value="SORTING NEXIN 17 AND 27"/>
    <property type="match status" value="1"/>
</dbReference>
<dbReference type="InterPro" id="IPR037833">
    <property type="entry name" value="SNX27_PX"/>
</dbReference>
<keyword evidence="9" id="KW-1185">Reference proteome</keyword>
<evidence type="ECO:0000259" key="7">
    <source>
        <dbReference type="PROSITE" id="PS50195"/>
    </source>
</evidence>
<dbReference type="GO" id="GO:0005769">
    <property type="term" value="C:early endosome"/>
    <property type="evidence" value="ECO:0007669"/>
    <property type="project" value="UniProtKB-SubCell"/>
</dbReference>
<protein>
    <submittedName>
        <fullName evidence="10">Sorting nexin-27</fullName>
    </submittedName>
</protein>
<dbReference type="Proteomes" id="UP000887569">
    <property type="component" value="Unplaced"/>
</dbReference>
<proteinExistence type="predicted"/>
<name>A0A915AX26_PARUN</name>
<dbReference type="InterPro" id="IPR001478">
    <property type="entry name" value="PDZ"/>
</dbReference>
<evidence type="ECO:0000256" key="5">
    <source>
        <dbReference type="ARBA" id="ARBA00023136"/>
    </source>
</evidence>
<dbReference type="SUPFAM" id="SSF50156">
    <property type="entry name" value="PDZ domain-like"/>
    <property type="match status" value="1"/>
</dbReference>
<dbReference type="Gene3D" id="1.20.80.60">
    <property type="match status" value="1"/>
</dbReference>
<dbReference type="Gene3D" id="3.30.1520.10">
    <property type="entry name" value="Phox-like domain"/>
    <property type="match status" value="1"/>
</dbReference>
<accession>A0A915AX26</accession>
<dbReference type="Pfam" id="PF00788">
    <property type="entry name" value="RA"/>
    <property type="match status" value="1"/>
</dbReference>
<organism evidence="9 10">
    <name type="scientific">Parascaris univalens</name>
    <name type="common">Nematode worm</name>
    <dbReference type="NCBI Taxonomy" id="6257"/>
    <lineage>
        <taxon>Eukaryota</taxon>
        <taxon>Metazoa</taxon>
        <taxon>Ecdysozoa</taxon>
        <taxon>Nematoda</taxon>
        <taxon>Chromadorea</taxon>
        <taxon>Rhabditida</taxon>
        <taxon>Spirurina</taxon>
        <taxon>Ascaridomorpha</taxon>
        <taxon>Ascaridoidea</taxon>
        <taxon>Ascarididae</taxon>
        <taxon>Parascaris</taxon>
    </lineage>
</organism>
<dbReference type="InterPro" id="IPR037827">
    <property type="entry name" value="SNX27_FERM-like_dom"/>
</dbReference>
<dbReference type="SMART" id="SM00312">
    <property type="entry name" value="PX"/>
    <property type="match status" value="1"/>
</dbReference>
<dbReference type="GO" id="GO:0006886">
    <property type="term" value="P:intracellular protein transport"/>
    <property type="evidence" value="ECO:0007669"/>
    <property type="project" value="TreeGrafter"/>
</dbReference>
<dbReference type="FunFam" id="2.30.42.10:FF:000061">
    <property type="entry name" value="sorting nexin-27 isoform X2"/>
    <property type="match status" value="1"/>
</dbReference>
<dbReference type="PROSITE" id="PS50195">
    <property type="entry name" value="PX"/>
    <property type="match status" value="1"/>
</dbReference>
<dbReference type="FunFam" id="3.30.1520.10:FF:000003">
    <property type="entry name" value="sorting nexin-27 isoform X2"/>
    <property type="match status" value="1"/>
</dbReference>
<dbReference type="InterPro" id="IPR036034">
    <property type="entry name" value="PDZ_sf"/>
</dbReference>
<reference evidence="10" key="1">
    <citation type="submission" date="2022-11" db="UniProtKB">
        <authorList>
            <consortium name="WormBaseParasite"/>
        </authorList>
    </citation>
    <scope>IDENTIFICATION</scope>
</reference>
<dbReference type="Gene3D" id="2.30.42.10">
    <property type="match status" value="1"/>
</dbReference>
<dbReference type="GO" id="GO:0007165">
    <property type="term" value="P:signal transduction"/>
    <property type="evidence" value="ECO:0007669"/>
    <property type="project" value="InterPro"/>
</dbReference>
<evidence type="ECO:0000259" key="8">
    <source>
        <dbReference type="PROSITE" id="PS50200"/>
    </source>
</evidence>
<evidence type="ECO:0000256" key="3">
    <source>
        <dbReference type="ARBA" id="ARBA00022753"/>
    </source>
</evidence>
<dbReference type="GO" id="GO:0032456">
    <property type="term" value="P:endocytic recycling"/>
    <property type="evidence" value="ECO:0007669"/>
    <property type="project" value="TreeGrafter"/>
</dbReference>
<evidence type="ECO:0000256" key="2">
    <source>
        <dbReference type="ARBA" id="ARBA00004412"/>
    </source>
</evidence>
<evidence type="ECO:0000313" key="10">
    <source>
        <dbReference type="WBParaSite" id="PgR018_g127_t01"/>
    </source>
</evidence>
<dbReference type="CDD" id="cd23070">
    <property type="entry name" value="PDZ_SNX27-like"/>
    <property type="match status" value="1"/>
</dbReference>
<comment type="subcellular location">
    <subcellularLocation>
        <location evidence="2">Early endosome</location>
    </subcellularLocation>
    <subcellularLocation>
        <location evidence="1">Endomembrane system</location>
        <topology evidence="1">Peripheral membrane protein</topology>
    </subcellularLocation>
</comment>
<dbReference type="InterPro" id="IPR000159">
    <property type="entry name" value="RA_dom"/>
</dbReference>
<dbReference type="PROSITE" id="PS50106">
    <property type="entry name" value="PDZ"/>
    <property type="match status" value="1"/>
</dbReference>
<dbReference type="PANTHER" id="PTHR12431:SF19">
    <property type="entry name" value="SORTING NEXIN-27"/>
    <property type="match status" value="1"/>
</dbReference>
<keyword evidence="5" id="KW-0472">Membrane</keyword>
<evidence type="ECO:0000256" key="1">
    <source>
        <dbReference type="ARBA" id="ARBA00004184"/>
    </source>
</evidence>
<dbReference type="Gene3D" id="3.10.20.90">
    <property type="entry name" value="Phosphatidylinositol 3-kinase Catalytic Subunit, Chain A, domain 1"/>
    <property type="match status" value="1"/>
</dbReference>
<keyword evidence="4" id="KW-0446">Lipid-binding</keyword>
<evidence type="ECO:0000313" key="9">
    <source>
        <dbReference type="Proteomes" id="UP000887569"/>
    </source>
</evidence>
<dbReference type="PROSITE" id="PS50200">
    <property type="entry name" value="RA"/>
    <property type="match status" value="1"/>
</dbReference>